<organism evidence="9 10">
    <name type="scientific">Bogoriella caseilytica</name>
    <dbReference type="NCBI Taxonomy" id="56055"/>
    <lineage>
        <taxon>Bacteria</taxon>
        <taxon>Bacillati</taxon>
        <taxon>Actinomycetota</taxon>
        <taxon>Actinomycetes</taxon>
        <taxon>Micrococcales</taxon>
        <taxon>Bogoriellaceae</taxon>
        <taxon>Bogoriella</taxon>
    </lineage>
</organism>
<dbReference type="RefSeq" id="WP_123302991.1">
    <property type="nucleotide sequence ID" value="NZ_RKHK01000001.1"/>
</dbReference>
<protein>
    <submittedName>
        <fullName evidence="9">Carbohydrate ABC transporter membrane protein 2 (CUT1 family)</fullName>
    </submittedName>
</protein>
<dbReference type="SUPFAM" id="SSF161098">
    <property type="entry name" value="MetI-like"/>
    <property type="match status" value="1"/>
</dbReference>
<evidence type="ECO:0000313" key="10">
    <source>
        <dbReference type="Proteomes" id="UP000280668"/>
    </source>
</evidence>
<dbReference type="OrthoDB" id="2063054at2"/>
<keyword evidence="10" id="KW-1185">Reference proteome</keyword>
<dbReference type="GO" id="GO:0005886">
    <property type="term" value="C:plasma membrane"/>
    <property type="evidence" value="ECO:0007669"/>
    <property type="project" value="UniProtKB-SubCell"/>
</dbReference>
<dbReference type="Proteomes" id="UP000280668">
    <property type="component" value="Unassembled WGS sequence"/>
</dbReference>
<evidence type="ECO:0000313" key="9">
    <source>
        <dbReference type="EMBL" id="ROR72433.1"/>
    </source>
</evidence>
<feature type="transmembrane region" description="Helical" evidence="7">
    <location>
        <begin position="210"/>
        <end position="235"/>
    </location>
</feature>
<dbReference type="GO" id="GO:0055085">
    <property type="term" value="P:transmembrane transport"/>
    <property type="evidence" value="ECO:0007669"/>
    <property type="project" value="InterPro"/>
</dbReference>
<proteinExistence type="inferred from homology"/>
<keyword evidence="6 7" id="KW-0472">Membrane</keyword>
<dbReference type="AlphaFoldDB" id="A0A3N2BAY7"/>
<evidence type="ECO:0000259" key="8">
    <source>
        <dbReference type="PROSITE" id="PS50928"/>
    </source>
</evidence>
<feature type="transmembrane region" description="Helical" evidence="7">
    <location>
        <begin position="94"/>
        <end position="121"/>
    </location>
</feature>
<feature type="transmembrane region" description="Helical" evidence="7">
    <location>
        <begin position="270"/>
        <end position="290"/>
    </location>
</feature>
<comment type="similarity">
    <text evidence="7">Belongs to the binding-protein-dependent transport system permease family.</text>
</comment>
<dbReference type="InterPro" id="IPR035906">
    <property type="entry name" value="MetI-like_sf"/>
</dbReference>
<evidence type="ECO:0000256" key="7">
    <source>
        <dbReference type="RuleBase" id="RU363032"/>
    </source>
</evidence>
<reference evidence="9 10" key="1">
    <citation type="submission" date="2018-11" db="EMBL/GenBank/DDBJ databases">
        <title>Sequencing the genomes of 1000 actinobacteria strains.</title>
        <authorList>
            <person name="Klenk H.-P."/>
        </authorList>
    </citation>
    <scope>NUCLEOTIDE SEQUENCE [LARGE SCALE GENOMIC DNA]</scope>
    <source>
        <strain evidence="9 10">DSM 11294</strain>
    </source>
</reference>
<evidence type="ECO:0000256" key="2">
    <source>
        <dbReference type="ARBA" id="ARBA00022448"/>
    </source>
</evidence>
<keyword evidence="3" id="KW-1003">Cell membrane</keyword>
<evidence type="ECO:0000256" key="3">
    <source>
        <dbReference type="ARBA" id="ARBA00022475"/>
    </source>
</evidence>
<dbReference type="CDD" id="cd06261">
    <property type="entry name" value="TM_PBP2"/>
    <property type="match status" value="1"/>
</dbReference>
<keyword evidence="2 7" id="KW-0813">Transport</keyword>
<evidence type="ECO:0000256" key="4">
    <source>
        <dbReference type="ARBA" id="ARBA00022692"/>
    </source>
</evidence>
<feature type="transmembrane region" description="Helical" evidence="7">
    <location>
        <begin position="133"/>
        <end position="157"/>
    </location>
</feature>
<feature type="domain" description="ABC transmembrane type-1" evidence="8">
    <location>
        <begin position="98"/>
        <end position="290"/>
    </location>
</feature>
<feature type="transmembrane region" description="Helical" evidence="7">
    <location>
        <begin position="36"/>
        <end position="58"/>
    </location>
</feature>
<comment type="caution">
    <text evidence="9">The sequence shown here is derived from an EMBL/GenBank/DDBJ whole genome shotgun (WGS) entry which is preliminary data.</text>
</comment>
<accession>A0A3N2BAY7</accession>
<dbReference type="EMBL" id="RKHK01000001">
    <property type="protein sequence ID" value="ROR72433.1"/>
    <property type="molecule type" value="Genomic_DNA"/>
</dbReference>
<evidence type="ECO:0000256" key="6">
    <source>
        <dbReference type="ARBA" id="ARBA00023136"/>
    </source>
</evidence>
<gene>
    <name evidence="9" type="ORF">EDD31_0784</name>
</gene>
<evidence type="ECO:0000256" key="1">
    <source>
        <dbReference type="ARBA" id="ARBA00004651"/>
    </source>
</evidence>
<keyword evidence="4 7" id="KW-0812">Transmembrane</keyword>
<sequence length="304" mass="33981">MAEQTLERPRAAAKEPRIPDQIESVSARKVRRRNSILRHTGLIIFGLFMLYPLIWMAVSAFKPSHLVLTDPGIIPTETTLDNFRRGWNVAGYPFAVFFGNSLIIAISCIMGNLFACSLTAYALARLNFRAKKVYFAIVLVSVMLPMHATIIPQYIVFSNLGLVDTFIPLILPKFLATDAFFIFLMVQFIRGIPRELDQAAWIDGAGPFRVFWHVILPLMKPALVTTTIFTFIWTWNDFFGQLIYLTSPGAFTVPVALNALVDSESNQGTGVLMAMSVLSLVPILCFFAFAQKHLIRGISTTGLK</sequence>
<dbReference type="Gene3D" id="1.10.3720.10">
    <property type="entry name" value="MetI-like"/>
    <property type="match status" value="1"/>
</dbReference>
<feature type="transmembrane region" description="Helical" evidence="7">
    <location>
        <begin position="169"/>
        <end position="189"/>
    </location>
</feature>
<dbReference type="InterPro" id="IPR000515">
    <property type="entry name" value="MetI-like"/>
</dbReference>
<comment type="subcellular location">
    <subcellularLocation>
        <location evidence="1 7">Cell membrane</location>
        <topology evidence="1 7">Multi-pass membrane protein</topology>
    </subcellularLocation>
</comment>
<evidence type="ECO:0000256" key="5">
    <source>
        <dbReference type="ARBA" id="ARBA00022989"/>
    </source>
</evidence>
<keyword evidence="5 7" id="KW-1133">Transmembrane helix</keyword>
<dbReference type="PROSITE" id="PS50928">
    <property type="entry name" value="ABC_TM1"/>
    <property type="match status" value="1"/>
</dbReference>
<dbReference type="PANTHER" id="PTHR43744">
    <property type="entry name" value="ABC TRANSPORTER PERMEASE PROTEIN MG189-RELATED-RELATED"/>
    <property type="match status" value="1"/>
</dbReference>
<dbReference type="Pfam" id="PF00528">
    <property type="entry name" value="BPD_transp_1"/>
    <property type="match status" value="1"/>
</dbReference>
<name>A0A3N2BAY7_9MICO</name>
<dbReference type="PANTHER" id="PTHR43744:SF6">
    <property type="entry name" value="ABC TRANSPORTER PERMEASE PROTEIN YESQ-RELATED"/>
    <property type="match status" value="1"/>
</dbReference>